<dbReference type="SUPFAM" id="SSF57667">
    <property type="entry name" value="beta-beta-alpha zinc fingers"/>
    <property type="match status" value="1"/>
</dbReference>
<keyword evidence="4" id="KW-1185">Reference proteome</keyword>
<evidence type="ECO:0000313" key="3">
    <source>
        <dbReference type="EMBL" id="KAJ8976463.1"/>
    </source>
</evidence>
<protein>
    <recommendedName>
        <fullName evidence="2">C2H2-type domain-containing protein</fullName>
    </recommendedName>
</protein>
<dbReference type="PROSITE" id="PS50157">
    <property type="entry name" value="ZINC_FINGER_C2H2_2"/>
    <property type="match status" value="1"/>
</dbReference>
<gene>
    <name evidence="3" type="ORF">NQ317_012413</name>
</gene>
<dbReference type="SMART" id="SM00355">
    <property type="entry name" value="ZnF_C2H2"/>
    <property type="match status" value="2"/>
</dbReference>
<feature type="domain" description="C2H2-type" evidence="2">
    <location>
        <begin position="131"/>
        <end position="158"/>
    </location>
</feature>
<keyword evidence="1" id="KW-0479">Metal-binding</keyword>
<organism evidence="3 4">
    <name type="scientific">Molorchus minor</name>
    <dbReference type="NCBI Taxonomy" id="1323400"/>
    <lineage>
        <taxon>Eukaryota</taxon>
        <taxon>Metazoa</taxon>
        <taxon>Ecdysozoa</taxon>
        <taxon>Arthropoda</taxon>
        <taxon>Hexapoda</taxon>
        <taxon>Insecta</taxon>
        <taxon>Pterygota</taxon>
        <taxon>Neoptera</taxon>
        <taxon>Endopterygota</taxon>
        <taxon>Coleoptera</taxon>
        <taxon>Polyphaga</taxon>
        <taxon>Cucujiformia</taxon>
        <taxon>Chrysomeloidea</taxon>
        <taxon>Cerambycidae</taxon>
        <taxon>Lamiinae</taxon>
        <taxon>Monochamini</taxon>
        <taxon>Molorchus</taxon>
    </lineage>
</organism>
<reference evidence="3" key="1">
    <citation type="journal article" date="2023" name="Insect Mol. Biol.">
        <title>Genome sequencing provides insights into the evolution of gene families encoding plant cell wall-degrading enzymes in longhorned beetles.</title>
        <authorList>
            <person name="Shin N.R."/>
            <person name="Okamura Y."/>
            <person name="Kirsch R."/>
            <person name="Pauchet Y."/>
        </authorList>
    </citation>
    <scope>NUCLEOTIDE SEQUENCE</scope>
    <source>
        <strain evidence="3">MMC_N1</strain>
    </source>
</reference>
<dbReference type="Gene3D" id="3.30.160.60">
    <property type="entry name" value="Classic Zinc Finger"/>
    <property type="match status" value="1"/>
</dbReference>
<dbReference type="InterPro" id="IPR013087">
    <property type="entry name" value="Znf_C2H2_type"/>
</dbReference>
<evidence type="ECO:0000256" key="1">
    <source>
        <dbReference type="PROSITE-ProRule" id="PRU00042"/>
    </source>
</evidence>
<dbReference type="EMBL" id="JAPWTJ010000668">
    <property type="protein sequence ID" value="KAJ8976463.1"/>
    <property type="molecule type" value="Genomic_DNA"/>
</dbReference>
<dbReference type="Proteomes" id="UP001162164">
    <property type="component" value="Unassembled WGS sequence"/>
</dbReference>
<dbReference type="InterPro" id="IPR036236">
    <property type="entry name" value="Znf_C2H2_sf"/>
</dbReference>
<evidence type="ECO:0000313" key="4">
    <source>
        <dbReference type="Proteomes" id="UP001162164"/>
    </source>
</evidence>
<proteinExistence type="predicted"/>
<accession>A0ABQ9JFR4</accession>
<keyword evidence="1" id="KW-0862">Zinc</keyword>
<evidence type="ECO:0000259" key="2">
    <source>
        <dbReference type="PROSITE" id="PS50157"/>
    </source>
</evidence>
<keyword evidence="1" id="KW-0863">Zinc-finger</keyword>
<name>A0ABQ9JFR4_9CUCU</name>
<sequence>MQDIAEKICKGQMDNKAIVRKMNTYLFIHFNPNLIIDTPLATSNLFNESLSAEEGTWTIQVIYPDGEAPDSDFLTGGEEALMPVEKNSTNVEIAGNYESIASDKTHDGIGEKTIVVTKTNDKNEEILSLGYVCSQCDKVYNARRNLVRHIKLECGKDPKYSCTYCDYKNHRRNEITKHLKKKHGKYAKY</sequence>
<comment type="caution">
    <text evidence="3">The sequence shown here is derived from an EMBL/GenBank/DDBJ whole genome shotgun (WGS) entry which is preliminary data.</text>
</comment>